<accession>A0A3B0CIZ8</accession>
<feature type="transmembrane region" description="Helical" evidence="1">
    <location>
        <begin position="117"/>
        <end position="135"/>
    </location>
</feature>
<evidence type="ECO:0000313" key="2">
    <source>
        <dbReference type="EMBL" id="RKN84277.1"/>
    </source>
</evidence>
<gene>
    <name evidence="2" type="ORF">D7M11_14870</name>
</gene>
<feature type="transmembrane region" description="Helical" evidence="1">
    <location>
        <begin position="12"/>
        <end position="41"/>
    </location>
</feature>
<keyword evidence="1" id="KW-0472">Membrane</keyword>
<keyword evidence="1" id="KW-1133">Transmembrane helix</keyword>
<protein>
    <submittedName>
        <fullName evidence="2">Uncharacterized protein</fullName>
    </submittedName>
</protein>
<name>A0A3B0CIZ8_9BACL</name>
<keyword evidence="1" id="KW-0812">Transmembrane</keyword>
<evidence type="ECO:0000313" key="3">
    <source>
        <dbReference type="Proteomes" id="UP000282311"/>
    </source>
</evidence>
<sequence length="151" mass="17870">MQQSKMDGITVLKWVMVIPMFVLSYIVARVFFRLFVFRMIFEPISYNNLQLEFILRHLYDQSFCYIFSIYVACVTAPKYRVTISVILMVLVLITMPRQVEIAREMRYYGDLPWKMPFLYATFIAGGVFPVLIMLAKRYLEKKRSPGSHIQV</sequence>
<comment type="caution">
    <text evidence="2">The sequence shown here is derived from an EMBL/GenBank/DDBJ whole genome shotgun (WGS) entry which is preliminary data.</text>
</comment>
<reference evidence="2 3" key="1">
    <citation type="journal article" date="2007" name="Int. J. Syst. Evol. Microbiol.">
        <title>Paenibacillus ginsengarvi sp. nov., isolated from soil from ginseng cultivation.</title>
        <authorList>
            <person name="Yoon M.H."/>
            <person name="Ten L.N."/>
            <person name="Im W.T."/>
        </authorList>
    </citation>
    <scope>NUCLEOTIDE SEQUENCE [LARGE SCALE GENOMIC DNA]</scope>
    <source>
        <strain evidence="2 3">KCTC 13059</strain>
    </source>
</reference>
<feature type="transmembrane region" description="Helical" evidence="1">
    <location>
        <begin position="79"/>
        <end position="97"/>
    </location>
</feature>
<proteinExistence type="predicted"/>
<dbReference type="Proteomes" id="UP000282311">
    <property type="component" value="Unassembled WGS sequence"/>
</dbReference>
<organism evidence="2 3">
    <name type="scientific">Paenibacillus ginsengarvi</name>
    <dbReference type="NCBI Taxonomy" id="400777"/>
    <lineage>
        <taxon>Bacteria</taxon>
        <taxon>Bacillati</taxon>
        <taxon>Bacillota</taxon>
        <taxon>Bacilli</taxon>
        <taxon>Bacillales</taxon>
        <taxon>Paenibacillaceae</taxon>
        <taxon>Paenibacillus</taxon>
    </lineage>
</organism>
<dbReference type="RefSeq" id="WP_120748013.1">
    <property type="nucleotide sequence ID" value="NZ_RBAH01000009.1"/>
</dbReference>
<evidence type="ECO:0000256" key="1">
    <source>
        <dbReference type="SAM" id="Phobius"/>
    </source>
</evidence>
<dbReference type="AlphaFoldDB" id="A0A3B0CIZ8"/>
<keyword evidence="3" id="KW-1185">Reference proteome</keyword>
<dbReference type="EMBL" id="RBAH01000009">
    <property type="protein sequence ID" value="RKN84277.1"/>
    <property type="molecule type" value="Genomic_DNA"/>
</dbReference>